<sequence>MSLGCLVSGYFPEPVTVSWNSGALTSGVHTFPSVLRAGLYSMSSMVTVPTSSAGQTFTCNVAHPASKTKVDKIVPTTGGPTPTPCTCPACETLGGPSVFIFPPKPKDTLMISRTPEVTCLVVDVAPEDLDVEFTWFTDGVQGRTEKVTAQQQQFNSTYRVVNSLAIAHQDWLKGKEFKCKVNNKAIPAPIERTISKARGQVREPQVYVLGPHADEMAKDKVSVTCLVKDFFPPDISVEWQSNGRPEPETKYSSTPPQKDQEGSFFLYSKLSVDKARWQRGDPFTCEVMHEALHNHYTQKTVSRSPELLLDESCAEAQDGELDGLWTTISIFITLFLLSVCYSATVTLFKVKWIFSSVADLKRTIVPDYRNMIGQGA</sequence>
<dbReference type="SUPFAM" id="SSF48726">
    <property type="entry name" value="Immunoglobulin"/>
    <property type="match status" value="3"/>
</dbReference>
<evidence type="ECO:0000256" key="3">
    <source>
        <dbReference type="SAM" id="Phobius"/>
    </source>
</evidence>
<dbReference type="InterPro" id="IPR036179">
    <property type="entry name" value="Ig-like_dom_sf"/>
</dbReference>
<proteinExistence type="predicted"/>
<dbReference type="FunFam" id="2.60.40.10:FF:001129">
    <property type="entry name" value="Immunoglobulin heavy constant gamma 1"/>
    <property type="match status" value="1"/>
</dbReference>
<keyword evidence="3" id="KW-0812">Transmembrane</keyword>
<dbReference type="Proteomes" id="UP001177744">
    <property type="component" value="Unassembled WGS sequence"/>
</dbReference>
<organism evidence="5 6">
    <name type="scientific">Cnephaeus nilssonii</name>
    <name type="common">Northern bat</name>
    <name type="synonym">Eptesicus nilssonii</name>
    <dbReference type="NCBI Taxonomy" id="3371016"/>
    <lineage>
        <taxon>Eukaryota</taxon>
        <taxon>Metazoa</taxon>
        <taxon>Chordata</taxon>
        <taxon>Craniata</taxon>
        <taxon>Vertebrata</taxon>
        <taxon>Euteleostomi</taxon>
        <taxon>Mammalia</taxon>
        <taxon>Eutheria</taxon>
        <taxon>Laurasiatheria</taxon>
        <taxon>Chiroptera</taxon>
        <taxon>Yangochiroptera</taxon>
        <taxon>Vespertilionidae</taxon>
        <taxon>Cnephaeus</taxon>
    </lineage>
</organism>
<dbReference type="Pfam" id="PF07654">
    <property type="entry name" value="C1-set"/>
    <property type="match status" value="3"/>
</dbReference>
<dbReference type="InterPro" id="IPR050380">
    <property type="entry name" value="Immune_Resp_Modulators"/>
</dbReference>
<dbReference type="EMBL" id="JAULJE010000009">
    <property type="protein sequence ID" value="KAK1339512.1"/>
    <property type="molecule type" value="Genomic_DNA"/>
</dbReference>
<keyword evidence="6" id="KW-1185">Reference proteome</keyword>
<dbReference type="FunFam" id="2.60.40.10:FF:000463">
    <property type="entry name" value="Immunoglobulin heavy constant gamma 1"/>
    <property type="match status" value="1"/>
</dbReference>
<accession>A0AA40LPU0</accession>
<dbReference type="CDD" id="cd05768">
    <property type="entry name" value="IgC1_CH3_IgAGD_CH4_IgAEM"/>
    <property type="match status" value="1"/>
</dbReference>
<dbReference type="PROSITE" id="PS50835">
    <property type="entry name" value="IG_LIKE"/>
    <property type="match status" value="3"/>
</dbReference>
<protein>
    <recommendedName>
        <fullName evidence="4">Ig-like domain-containing protein</fullName>
    </recommendedName>
</protein>
<evidence type="ECO:0000256" key="1">
    <source>
        <dbReference type="ARBA" id="ARBA00023319"/>
    </source>
</evidence>
<keyword evidence="3" id="KW-1133">Transmembrane helix</keyword>
<dbReference type="SMART" id="SM00407">
    <property type="entry name" value="IGc1"/>
    <property type="match status" value="3"/>
</dbReference>
<name>A0AA40LPU0_CNENI</name>
<dbReference type="PROSITE" id="PS00290">
    <property type="entry name" value="IG_MHC"/>
    <property type="match status" value="2"/>
</dbReference>
<dbReference type="InterPro" id="IPR007110">
    <property type="entry name" value="Ig-like_dom"/>
</dbReference>
<feature type="domain" description="Ig-like" evidence="4">
    <location>
        <begin position="1"/>
        <end position="71"/>
    </location>
</feature>
<dbReference type="InterPro" id="IPR003597">
    <property type="entry name" value="Ig_C1-set"/>
</dbReference>
<dbReference type="PANTHER" id="PTHR23411">
    <property type="entry name" value="TAPASIN"/>
    <property type="match status" value="1"/>
</dbReference>
<dbReference type="Gene3D" id="2.60.40.10">
    <property type="entry name" value="Immunoglobulins"/>
    <property type="match status" value="3"/>
</dbReference>
<comment type="caution">
    <text evidence="5">The sequence shown here is derived from an EMBL/GenBank/DDBJ whole genome shotgun (WGS) entry which is preliminary data.</text>
</comment>
<evidence type="ECO:0000259" key="4">
    <source>
        <dbReference type="PROSITE" id="PS50835"/>
    </source>
</evidence>
<dbReference type="InterPro" id="IPR003006">
    <property type="entry name" value="Ig/MHC_CS"/>
</dbReference>
<keyword evidence="1" id="KW-0393">Immunoglobulin domain</keyword>
<gene>
    <name evidence="5" type="ORF">QTO34_020195</name>
</gene>
<feature type="region of interest" description="Disordered" evidence="2">
    <location>
        <begin position="237"/>
        <end position="260"/>
    </location>
</feature>
<evidence type="ECO:0000313" key="6">
    <source>
        <dbReference type="Proteomes" id="UP001177744"/>
    </source>
</evidence>
<feature type="domain" description="Ig-like" evidence="4">
    <location>
        <begin position="96"/>
        <end position="195"/>
    </location>
</feature>
<feature type="transmembrane region" description="Helical" evidence="3">
    <location>
        <begin position="323"/>
        <end position="348"/>
    </location>
</feature>
<reference evidence="5" key="1">
    <citation type="submission" date="2023-06" db="EMBL/GenBank/DDBJ databases">
        <title>Reference genome for the Northern bat (Eptesicus nilssonii), a most northern bat species.</title>
        <authorList>
            <person name="Laine V.N."/>
            <person name="Pulliainen A.T."/>
            <person name="Lilley T.M."/>
        </authorList>
    </citation>
    <scope>NUCLEOTIDE SEQUENCE</scope>
    <source>
        <strain evidence="5">BLF_Eptnil</strain>
        <tissue evidence="5">Kidney</tissue>
    </source>
</reference>
<keyword evidence="3" id="KW-0472">Membrane</keyword>
<dbReference type="InterPro" id="IPR013783">
    <property type="entry name" value="Ig-like_fold"/>
</dbReference>
<dbReference type="AlphaFoldDB" id="A0AA40LPU0"/>
<evidence type="ECO:0000256" key="2">
    <source>
        <dbReference type="SAM" id="MobiDB-lite"/>
    </source>
</evidence>
<evidence type="ECO:0000313" key="5">
    <source>
        <dbReference type="EMBL" id="KAK1339512.1"/>
    </source>
</evidence>
<feature type="domain" description="Ig-like" evidence="4">
    <location>
        <begin position="204"/>
        <end position="302"/>
    </location>
</feature>